<dbReference type="EC" id="3.5.1.-" evidence="9"/>
<dbReference type="Pfam" id="PF05875">
    <property type="entry name" value="Ceramidase"/>
    <property type="match status" value="1"/>
</dbReference>
<keyword evidence="8" id="KW-0862">Zinc</keyword>
<evidence type="ECO:0000256" key="6">
    <source>
        <dbReference type="ARBA" id="ARBA00023136"/>
    </source>
</evidence>
<proteinExistence type="inferred from homology"/>
<keyword evidence="4 9" id="KW-0378">Hydrolase</keyword>
<dbReference type="GeneID" id="594681"/>
<dbReference type="OMA" id="FWHILIF"/>
<keyword evidence="7" id="KW-0479">Metal-binding</keyword>
<evidence type="ECO:0000313" key="10">
    <source>
        <dbReference type="EnsemblMetazoa" id="XP_003728504"/>
    </source>
</evidence>
<dbReference type="GO" id="GO:0046514">
    <property type="term" value="P:ceramide catabolic process"/>
    <property type="evidence" value="ECO:0000318"/>
    <property type="project" value="GO_Central"/>
</dbReference>
<dbReference type="FunCoup" id="A0A7M7GM07">
    <property type="interactions" value="445"/>
</dbReference>
<reference evidence="10" key="2">
    <citation type="submission" date="2021-01" db="UniProtKB">
        <authorList>
            <consortium name="EnsemblMetazoa"/>
        </authorList>
    </citation>
    <scope>IDENTIFICATION</scope>
</reference>
<comment type="function">
    <text evidence="9">Hydrolyzes the sphingolipid ceramide into sphingosine and free fatty acid.</text>
</comment>
<dbReference type="InterPro" id="IPR008901">
    <property type="entry name" value="ACER"/>
</dbReference>
<dbReference type="EnsemblMetazoa" id="XM_003728456">
    <property type="protein sequence ID" value="XP_003728504"/>
    <property type="gene ID" value="LOC594681"/>
</dbReference>
<feature type="binding site" evidence="7">
    <location>
        <position position="12"/>
    </location>
    <ligand>
        <name>Ca(2+)</name>
        <dbReference type="ChEBI" id="CHEBI:29108"/>
    </ligand>
</feature>
<keyword evidence="7" id="KW-0106">Calcium</keyword>
<reference evidence="11" key="1">
    <citation type="submission" date="2015-02" db="EMBL/GenBank/DDBJ databases">
        <title>Genome sequencing for Strongylocentrotus purpuratus.</title>
        <authorList>
            <person name="Murali S."/>
            <person name="Liu Y."/>
            <person name="Vee V."/>
            <person name="English A."/>
            <person name="Wang M."/>
            <person name="Skinner E."/>
            <person name="Han Y."/>
            <person name="Muzny D.M."/>
            <person name="Worley K.C."/>
            <person name="Gibbs R.A."/>
        </authorList>
    </citation>
    <scope>NUCLEOTIDE SEQUENCE</scope>
</reference>
<feature type="binding site" evidence="7">
    <location>
        <position position="26"/>
    </location>
    <ligand>
        <name>Ca(2+)</name>
        <dbReference type="ChEBI" id="CHEBI:29108"/>
    </ligand>
</feature>
<dbReference type="KEGG" id="spu:594681"/>
<feature type="transmembrane region" description="Helical" evidence="9">
    <location>
        <begin position="207"/>
        <end position="226"/>
    </location>
</feature>
<dbReference type="EnsemblMetazoa" id="XM_030976456">
    <property type="protein sequence ID" value="XP_030832316"/>
    <property type="gene ID" value="LOC594681"/>
</dbReference>
<protein>
    <recommendedName>
        <fullName evidence="9">Alkaline ceramidase</fullName>
        <ecNumber evidence="9">3.5.1.-</ecNumber>
    </recommendedName>
</protein>
<evidence type="ECO:0000256" key="5">
    <source>
        <dbReference type="ARBA" id="ARBA00022989"/>
    </source>
</evidence>
<feature type="binding site" evidence="8">
    <location>
        <position position="209"/>
    </location>
    <ligand>
        <name>Zn(2+)</name>
        <dbReference type="ChEBI" id="CHEBI:29105"/>
        <note>catalytic</note>
    </ligand>
</feature>
<comment type="caution">
    <text evidence="9">Lacks conserved residue(s) required for the propagation of feature annotation.</text>
</comment>
<feature type="binding site" evidence="7">
    <location>
        <position position="13"/>
    </location>
    <ligand>
        <name>Ca(2+)</name>
        <dbReference type="ChEBI" id="CHEBI:29108"/>
    </ligand>
</feature>
<dbReference type="GO" id="GO:0016020">
    <property type="term" value="C:membrane"/>
    <property type="evidence" value="ECO:0007669"/>
    <property type="project" value="UniProtKB-SubCell"/>
</dbReference>
<name>A0A7M7GM07_STRPU</name>
<dbReference type="CTD" id="340485"/>
<sequence length="267" mass="30907">MDNLERGSAAIDWCENNYAIVPGIAEFYNTVSNILFFVIPPLLLYLFRQYAVRYNWHVNIMWILLMVVGIFSCYFHATLSMFGQLLDEVAIIWVVLCGVALWYPRRYYPANIKGSRKKFKWIMLLFTVASTCLAMVRPAVNSFVMMSFIGPCICMMVLELRRAHCPRVVKLGKTCALMWVISVSCWLSDRFLCDFWQSYSIPYLHCAWHIMVFISAYTACVLFAYFDAMNECPEMGPVLKYWPKDSWVNAGIPYVNLQCAGSKPAWD</sequence>
<evidence type="ECO:0000313" key="11">
    <source>
        <dbReference type="Proteomes" id="UP000007110"/>
    </source>
</evidence>
<feature type="transmembrane region" description="Helical" evidence="9">
    <location>
        <begin position="59"/>
        <end position="77"/>
    </location>
</feature>
<comment type="cofactor">
    <cofactor evidence="8">
        <name>Zn(2+)</name>
        <dbReference type="ChEBI" id="CHEBI:29105"/>
    </cofactor>
</comment>
<evidence type="ECO:0000256" key="3">
    <source>
        <dbReference type="ARBA" id="ARBA00022692"/>
    </source>
</evidence>
<dbReference type="RefSeq" id="XP_003728504.1">
    <property type="nucleotide sequence ID" value="XM_003728456.3"/>
</dbReference>
<dbReference type="PANTHER" id="PTHR46139">
    <property type="entry name" value="ALKALINE CERAMIDASE"/>
    <property type="match status" value="1"/>
</dbReference>
<accession>A0A7M7GM07</accession>
<dbReference type="OrthoDB" id="187171at2759"/>
<keyword evidence="3 9" id="KW-0812">Transmembrane</keyword>
<keyword evidence="6 9" id="KW-0472">Membrane</keyword>
<comment type="similarity">
    <text evidence="2 9">Belongs to the alkaline ceramidase family.</text>
</comment>
<feature type="transmembrane region" description="Helical" evidence="9">
    <location>
        <begin position="89"/>
        <end position="107"/>
    </location>
</feature>
<dbReference type="InParanoid" id="A0A7M7GM07"/>
<evidence type="ECO:0000256" key="8">
    <source>
        <dbReference type="PIRSR" id="PIRSR608901-2"/>
    </source>
</evidence>
<evidence type="ECO:0000256" key="1">
    <source>
        <dbReference type="ARBA" id="ARBA00004141"/>
    </source>
</evidence>
<organism evidence="10 11">
    <name type="scientific">Strongylocentrotus purpuratus</name>
    <name type="common">Purple sea urchin</name>
    <dbReference type="NCBI Taxonomy" id="7668"/>
    <lineage>
        <taxon>Eukaryota</taxon>
        <taxon>Metazoa</taxon>
        <taxon>Echinodermata</taxon>
        <taxon>Eleutherozoa</taxon>
        <taxon>Echinozoa</taxon>
        <taxon>Echinoidea</taxon>
        <taxon>Euechinoidea</taxon>
        <taxon>Echinacea</taxon>
        <taxon>Camarodonta</taxon>
        <taxon>Echinidea</taxon>
        <taxon>Strongylocentrotidae</taxon>
        <taxon>Strongylocentrotus</taxon>
    </lineage>
</organism>
<evidence type="ECO:0000256" key="9">
    <source>
        <dbReference type="RuleBase" id="RU364079"/>
    </source>
</evidence>
<keyword evidence="11" id="KW-1185">Reference proteome</keyword>
<dbReference type="Proteomes" id="UP000007110">
    <property type="component" value="Unassembled WGS sequence"/>
</dbReference>
<evidence type="ECO:0000256" key="2">
    <source>
        <dbReference type="ARBA" id="ARBA00009780"/>
    </source>
</evidence>
<feature type="binding site" evidence="8">
    <location>
        <position position="76"/>
    </location>
    <ligand>
        <name>Zn(2+)</name>
        <dbReference type="ChEBI" id="CHEBI:29105"/>
        <note>catalytic</note>
    </ligand>
</feature>
<keyword evidence="9" id="KW-0443">Lipid metabolism</keyword>
<keyword evidence="5 9" id="KW-1133">Transmembrane helix</keyword>
<comment type="subcellular location">
    <subcellularLocation>
        <location evidence="1">Membrane</location>
        <topology evidence="1">Multi-pass membrane protein</topology>
    </subcellularLocation>
</comment>
<feature type="transmembrane region" description="Helical" evidence="9">
    <location>
        <begin position="27"/>
        <end position="47"/>
    </location>
</feature>
<dbReference type="AlphaFoldDB" id="A0A7M7GM07"/>
<evidence type="ECO:0000256" key="7">
    <source>
        <dbReference type="PIRSR" id="PIRSR608901-1"/>
    </source>
</evidence>
<dbReference type="PANTHER" id="PTHR46139:SF3">
    <property type="entry name" value="ALKALINE CERAMIDASE"/>
    <property type="match status" value="1"/>
</dbReference>
<dbReference type="GO" id="GO:0046872">
    <property type="term" value="F:metal ion binding"/>
    <property type="evidence" value="ECO:0007669"/>
    <property type="project" value="UniProtKB-KW"/>
</dbReference>
<feature type="binding site" evidence="7">
    <location>
        <position position="17"/>
    </location>
    <ligand>
        <name>Ca(2+)</name>
        <dbReference type="ChEBI" id="CHEBI:29108"/>
    </ligand>
</feature>
<feature type="transmembrane region" description="Helical" evidence="9">
    <location>
        <begin position="119"/>
        <end position="136"/>
    </location>
</feature>
<evidence type="ECO:0000256" key="4">
    <source>
        <dbReference type="ARBA" id="ARBA00022801"/>
    </source>
</evidence>
<feature type="binding site" evidence="7">
    <location>
        <position position="15"/>
    </location>
    <ligand>
        <name>Ca(2+)</name>
        <dbReference type="ChEBI" id="CHEBI:29108"/>
    </ligand>
</feature>
<dbReference type="RefSeq" id="XP_030832316.1">
    <property type="nucleotide sequence ID" value="XM_030976456.1"/>
</dbReference>
<feature type="binding site" evidence="8">
    <location>
        <position position="205"/>
    </location>
    <ligand>
        <name>Zn(2+)</name>
        <dbReference type="ChEBI" id="CHEBI:29105"/>
        <note>catalytic</note>
    </ligand>
</feature>
<dbReference type="GO" id="GO:0017040">
    <property type="term" value="F:N-acylsphingosine amidohydrolase activity"/>
    <property type="evidence" value="ECO:0000318"/>
    <property type="project" value="GO_Central"/>
</dbReference>
<dbReference type="GO" id="GO:0046512">
    <property type="term" value="P:sphingosine biosynthetic process"/>
    <property type="evidence" value="ECO:0000318"/>
    <property type="project" value="GO_Central"/>
</dbReference>